<name>A0A9N8VUR5_9GLOM</name>
<reference evidence="1" key="1">
    <citation type="submission" date="2021-06" db="EMBL/GenBank/DDBJ databases">
        <authorList>
            <person name="Kallberg Y."/>
            <person name="Tangrot J."/>
            <person name="Rosling A."/>
        </authorList>
    </citation>
    <scope>NUCLEOTIDE SEQUENCE</scope>
    <source>
        <strain evidence="1">IN212</strain>
    </source>
</reference>
<evidence type="ECO:0000313" key="1">
    <source>
        <dbReference type="EMBL" id="CAG8465020.1"/>
    </source>
</evidence>
<comment type="caution">
    <text evidence="1">The sequence shown here is derived from an EMBL/GenBank/DDBJ whole genome shotgun (WGS) entry which is preliminary data.</text>
</comment>
<dbReference type="Proteomes" id="UP000789396">
    <property type="component" value="Unassembled WGS sequence"/>
</dbReference>
<proteinExistence type="predicted"/>
<keyword evidence="2" id="KW-1185">Reference proteome</keyword>
<sequence length="396" mass="46117">MQFLKAAYKINPLTVRGVVVAENRIVNEFNLVLTEIDTSTSLDKVREYLTRNDLVLIGRQNSNFRNRFEYKIPFVDENEYKLKDILVPTDGTGEADRSFSFFIEKDLTKPGFPEIVRNLNLTRGYKTKDDATVQANKSAFRIKNLHLMMVITHQNLEEIEDNNGKFLCCEKGTIRLLPGDLEATEEYIEAIEDALNEDIHEDRKKALYKVGNAYGFFWSVVLGGKFQYGEEPETTYTKELEKLKHFTNWRIIDLPIGKFQDNSIDHIYTRRYQYDGDNQIDHPNLKNDDYCIIGTPILKCRDIPGYNFGRSKDVISYHFRQRNDDITQLQCYHYDLQTDLICNTLLFEVNYAIITKNNPDFIVNSATENDWTYRSYNTLPLGQNSRTFTGNSKISE</sequence>
<gene>
    <name evidence="1" type="ORF">RFULGI_LOCUS856</name>
</gene>
<protein>
    <submittedName>
        <fullName evidence="1">7335_t:CDS:1</fullName>
    </submittedName>
</protein>
<organism evidence="1 2">
    <name type="scientific">Racocetra fulgida</name>
    <dbReference type="NCBI Taxonomy" id="60492"/>
    <lineage>
        <taxon>Eukaryota</taxon>
        <taxon>Fungi</taxon>
        <taxon>Fungi incertae sedis</taxon>
        <taxon>Mucoromycota</taxon>
        <taxon>Glomeromycotina</taxon>
        <taxon>Glomeromycetes</taxon>
        <taxon>Diversisporales</taxon>
        <taxon>Gigasporaceae</taxon>
        <taxon>Racocetra</taxon>
    </lineage>
</organism>
<accession>A0A9N8VUR5</accession>
<dbReference type="OrthoDB" id="2340480at2759"/>
<evidence type="ECO:0000313" key="2">
    <source>
        <dbReference type="Proteomes" id="UP000789396"/>
    </source>
</evidence>
<dbReference type="AlphaFoldDB" id="A0A9N8VUR5"/>
<dbReference type="EMBL" id="CAJVPZ010000429">
    <property type="protein sequence ID" value="CAG8465020.1"/>
    <property type="molecule type" value="Genomic_DNA"/>
</dbReference>